<dbReference type="OrthoDB" id="1247160at2"/>
<organism evidence="1 2">
    <name type="scientific">Cruoricaptor ignavus</name>
    <dbReference type="NCBI Taxonomy" id="1118202"/>
    <lineage>
        <taxon>Bacteria</taxon>
        <taxon>Pseudomonadati</taxon>
        <taxon>Bacteroidota</taxon>
        <taxon>Flavobacteriia</taxon>
        <taxon>Flavobacteriales</taxon>
        <taxon>Weeksellaceae</taxon>
        <taxon>Cruoricaptor</taxon>
    </lineage>
</organism>
<evidence type="ECO:0000313" key="2">
    <source>
        <dbReference type="Proteomes" id="UP000184335"/>
    </source>
</evidence>
<keyword evidence="2" id="KW-1185">Reference proteome</keyword>
<evidence type="ECO:0000313" key="1">
    <source>
        <dbReference type="EMBL" id="SHJ20527.1"/>
    </source>
</evidence>
<protein>
    <submittedName>
        <fullName evidence="1">Uncharacterized protein</fullName>
    </submittedName>
</protein>
<dbReference type="STRING" id="1118202.SAMN05443429_11234"/>
<dbReference type="RefSeq" id="WP_073180858.1">
    <property type="nucleotide sequence ID" value="NZ_FQYI01000012.1"/>
</dbReference>
<accession>A0A1M6HE92</accession>
<proteinExistence type="predicted"/>
<dbReference type="EMBL" id="FQYI01000012">
    <property type="protein sequence ID" value="SHJ20527.1"/>
    <property type="molecule type" value="Genomic_DNA"/>
</dbReference>
<reference evidence="1 2" key="1">
    <citation type="submission" date="2016-11" db="EMBL/GenBank/DDBJ databases">
        <authorList>
            <person name="Jaros S."/>
            <person name="Januszkiewicz K."/>
            <person name="Wedrychowicz H."/>
        </authorList>
    </citation>
    <scope>NUCLEOTIDE SEQUENCE [LARGE SCALE GENOMIC DNA]</scope>
    <source>
        <strain evidence="1 2">DSM 25479</strain>
    </source>
</reference>
<dbReference type="Proteomes" id="UP000184335">
    <property type="component" value="Unassembled WGS sequence"/>
</dbReference>
<gene>
    <name evidence="1" type="ORF">SAMN05443429_11234</name>
</gene>
<dbReference type="AlphaFoldDB" id="A0A1M6HE92"/>
<sequence length="276" mass="32774">MTISGLENNYYLCGNDIWLTVSGVAEIVYLKVKNLDTEKELHFKFQPSLNNIVEFNISQAVRALMDNGRMRRFEFEFRNRGGVKIFTKNFLLGHRRKDGNREWFLRDGQELIVGKWIKFSGTDIVFPAQRIKGNEIIDFFPEPDMFISNHCSAAVLRFRNSLAGWQYYSFDRYEVKKKTEERKPVETMRKRLRFDNFTIPEYRTEPERTITLFSRTPMQAQEVIADLIESPEVYLYNPNGADDQAMWQRLLPLDNEVIENNWDFVYENKLEYQIIS</sequence>
<name>A0A1M6HE92_9FLAO</name>